<gene>
    <name evidence="7" type="ORF">GJV85_00305</name>
</gene>
<dbReference type="InterPro" id="IPR006140">
    <property type="entry name" value="D-isomer_DH_NAD-bd"/>
</dbReference>
<dbReference type="InterPro" id="IPR050418">
    <property type="entry name" value="D-iso_2-hydroxyacid_DH_PdxB"/>
</dbReference>
<evidence type="ECO:0000256" key="4">
    <source>
        <dbReference type="RuleBase" id="RU003719"/>
    </source>
</evidence>
<dbReference type="InterPro" id="IPR006139">
    <property type="entry name" value="D-isomer_2_OHA_DH_cat_dom"/>
</dbReference>
<dbReference type="EMBL" id="CP046072">
    <property type="protein sequence ID" value="QSZ43031.1"/>
    <property type="molecule type" value="Genomic_DNA"/>
</dbReference>
<dbReference type="Pfam" id="PF00389">
    <property type="entry name" value="2-Hacid_dh"/>
    <property type="match status" value="1"/>
</dbReference>
<dbReference type="AlphaFoldDB" id="A0A975B2H4"/>
<dbReference type="GO" id="GO:0016616">
    <property type="term" value="F:oxidoreductase activity, acting on the CH-OH group of donors, NAD or NADP as acceptor"/>
    <property type="evidence" value="ECO:0007669"/>
    <property type="project" value="InterPro"/>
</dbReference>
<dbReference type="Proteomes" id="UP000671852">
    <property type="component" value="Chromosome"/>
</dbReference>
<dbReference type="GO" id="GO:0051287">
    <property type="term" value="F:NAD binding"/>
    <property type="evidence" value="ECO:0007669"/>
    <property type="project" value="InterPro"/>
</dbReference>
<accession>A0A975B2H4</accession>
<evidence type="ECO:0000259" key="6">
    <source>
        <dbReference type="Pfam" id="PF02826"/>
    </source>
</evidence>
<dbReference type="PANTHER" id="PTHR43761">
    <property type="entry name" value="D-ISOMER SPECIFIC 2-HYDROXYACID DEHYDROGENASE FAMILY PROTEIN (AFU_ORTHOLOGUE AFUA_1G13630)"/>
    <property type="match status" value="1"/>
</dbReference>
<dbReference type="PANTHER" id="PTHR43761:SF1">
    <property type="entry name" value="D-ISOMER SPECIFIC 2-HYDROXYACID DEHYDROGENASE CATALYTIC DOMAIN-CONTAINING PROTEIN-RELATED"/>
    <property type="match status" value="1"/>
</dbReference>
<dbReference type="PROSITE" id="PS00670">
    <property type="entry name" value="D_2_HYDROXYACID_DH_2"/>
    <property type="match status" value="1"/>
</dbReference>
<evidence type="ECO:0000256" key="3">
    <source>
        <dbReference type="ARBA" id="ARBA00023027"/>
    </source>
</evidence>
<protein>
    <submittedName>
        <fullName evidence="7">D-2-hydroxyacid dehydrogenase</fullName>
    </submittedName>
</protein>
<reference evidence="7" key="2">
    <citation type="submission" date="2021-04" db="EMBL/GenBank/DDBJ databases">
        <title>Isolation and characterization of a novel species of the genus Sulfurimonas.</title>
        <authorList>
            <person name="Fukui M."/>
        </authorList>
    </citation>
    <scope>NUCLEOTIDE SEQUENCE</scope>
    <source>
        <strain evidence="7">H1576</strain>
    </source>
</reference>
<comment type="similarity">
    <text evidence="1 4">Belongs to the D-isomer specific 2-hydroxyacid dehydrogenase family.</text>
</comment>
<dbReference type="InterPro" id="IPR029753">
    <property type="entry name" value="D-isomer_DH_CS"/>
</dbReference>
<proteinExistence type="inferred from homology"/>
<evidence type="ECO:0000259" key="5">
    <source>
        <dbReference type="Pfam" id="PF00389"/>
    </source>
</evidence>
<feature type="domain" description="D-isomer specific 2-hydroxyacid dehydrogenase catalytic" evidence="5">
    <location>
        <begin position="19"/>
        <end position="308"/>
    </location>
</feature>
<dbReference type="SUPFAM" id="SSF52283">
    <property type="entry name" value="Formate/glycerate dehydrogenase catalytic domain-like"/>
    <property type="match status" value="1"/>
</dbReference>
<evidence type="ECO:0000313" key="7">
    <source>
        <dbReference type="EMBL" id="QSZ43031.1"/>
    </source>
</evidence>
<name>A0A975B2H4_9BACT</name>
<dbReference type="Gene3D" id="3.40.50.720">
    <property type="entry name" value="NAD(P)-binding Rossmann-like Domain"/>
    <property type="match status" value="2"/>
</dbReference>
<dbReference type="SUPFAM" id="SSF51735">
    <property type="entry name" value="NAD(P)-binding Rossmann-fold domains"/>
    <property type="match status" value="1"/>
</dbReference>
<keyword evidence="3" id="KW-0520">NAD</keyword>
<dbReference type="KEGG" id="saqt:GJV85_00305"/>
<dbReference type="InterPro" id="IPR036291">
    <property type="entry name" value="NAD(P)-bd_dom_sf"/>
</dbReference>
<sequence length="310" mass="34532">MIKMQITLLDTLTFGSTDLKGFNDLGNVTSYETTSSDLTQERITNAEVVVTNKVLITKEHMQKTPSLKLICVAATGMNNVDLEAAKELNIEVKNVAGYSTDSVIQHTFSMLFYLLGHSRYYDEVVKDGTYSRSPIFTDVSQPFFEVKGKKWGIIGLGEIGRGVANIAKAFGAEVFYYSTSGVNRTEDFQRTNLDELLKTCDIISIHAPLNDKTNNLLDYEQLLTCKDGATVLNLGRGGIINEEAIAKIIDEKNIFFGLDVLTKEPMRENHPLLSVKNRDSLYITPHIAWTSVEARDKLIASVIENIKSSF</sequence>
<feature type="domain" description="D-isomer specific 2-hydroxyacid dehydrogenase NAD-binding" evidence="6">
    <location>
        <begin position="109"/>
        <end position="288"/>
    </location>
</feature>
<dbReference type="Pfam" id="PF02826">
    <property type="entry name" value="2-Hacid_dh_C"/>
    <property type="match status" value="1"/>
</dbReference>
<evidence type="ECO:0000256" key="2">
    <source>
        <dbReference type="ARBA" id="ARBA00023002"/>
    </source>
</evidence>
<keyword evidence="8" id="KW-1185">Reference proteome</keyword>
<dbReference type="NCBIfam" id="NF006263">
    <property type="entry name" value="PRK08410.1"/>
    <property type="match status" value="1"/>
</dbReference>
<reference evidence="7" key="1">
    <citation type="submission" date="2019-11" db="EMBL/GenBank/DDBJ databases">
        <authorList>
            <person name="Kojima H."/>
        </authorList>
    </citation>
    <scope>NUCLEOTIDE SEQUENCE</scope>
    <source>
        <strain evidence="7">H1576</strain>
    </source>
</reference>
<keyword evidence="2 4" id="KW-0560">Oxidoreductase</keyword>
<evidence type="ECO:0000313" key="8">
    <source>
        <dbReference type="Proteomes" id="UP000671852"/>
    </source>
</evidence>
<evidence type="ECO:0000256" key="1">
    <source>
        <dbReference type="ARBA" id="ARBA00005854"/>
    </source>
</evidence>
<organism evidence="7 8">
    <name type="scientific">Sulfurimonas aquatica</name>
    <dbReference type="NCBI Taxonomy" id="2672570"/>
    <lineage>
        <taxon>Bacteria</taxon>
        <taxon>Pseudomonadati</taxon>
        <taxon>Campylobacterota</taxon>
        <taxon>Epsilonproteobacteria</taxon>
        <taxon>Campylobacterales</taxon>
        <taxon>Sulfurimonadaceae</taxon>
        <taxon>Sulfurimonas</taxon>
    </lineage>
</organism>